<dbReference type="Proteomes" id="UP000264820">
    <property type="component" value="Unplaced"/>
</dbReference>
<dbReference type="PANTHER" id="PTHR46731">
    <property type="entry name" value="F-BOX ONLY PROTEIN 15"/>
    <property type="match status" value="1"/>
</dbReference>
<keyword evidence="2" id="KW-1185">Reference proteome</keyword>
<organism evidence="1 2">
    <name type="scientific">Hippocampus comes</name>
    <name type="common">Tiger tail seahorse</name>
    <dbReference type="NCBI Taxonomy" id="109280"/>
    <lineage>
        <taxon>Eukaryota</taxon>
        <taxon>Metazoa</taxon>
        <taxon>Chordata</taxon>
        <taxon>Craniata</taxon>
        <taxon>Vertebrata</taxon>
        <taxon>Euteleostomi</taxon>
        <taxon>Actinopterygii</taxon>
        <taxon>Neopterygii</taxon>
        <taxon>Teleostei</taxon>
        <taxon>Neoteleostei</taxon>
        <taxon>Acanthomorphata</taxon>
        <taxon>Syngnathiaria</taxon>
        <taxon>Syngnathiformes</taxon>
        <taxon>Syngnathoidei</taxon>
        <taxon>Syngnathidae</taxon>
        <taxon>Hippocampus</taxon>
    </lineage>
</organism>
<reference evidence="1" key="2">
    <citation type="submission" date="2025-09" db="UniProtKB">
        <authorList>
            <consortium name="Ensembl"/>
        </authorList>
    </citation>
    <scope>IDENTIFICATION</scope>
</reference>
<dbReference type="Ensembl" id="ENSHCOT00000016784.1">
    <property type="protein sequence ID" value="ENSHCOP00000010382.1"/>
    <property type="gene ID" value="ENSHCOG00000012983.1"/>
</dbReference>
<dbReference type="STRING" id="109280.ENSHCOP00000010382"/>
<accession>A0A3Q2Y0R0</accession>
<proteinExistence type="predicted"/>
<dbReference type="PANTHER" id="PTHR46731:SF1">
    <property type="entry name" value="F-BOX ONLY PROTEIN 15"/>
    <property type="match status" value="1"/>
</dbReference>
<sequence length="375" mass="43336">MNMVGEMLEKSTLEAGDQPWGYWKLRYFKALDAWNKRKWKTHNGVISRHTGLPSRAVQMLRNVTWELTVTDKSKNEVTYDLSWLRFFETSAVLCWNGTLWPDFHQISTIQLHGVSRVALSCPGLKAPGWRSLMDVVDMQSVTKSMQDYGQDQLVELKLLKPDVVMGLWRDQRSVAFVTFTLHLYMLLERSTQGSSLSPYVERVLEAPFDDIDPDYGLHGYQLHIVLHSTECEIMSASFSQLFCRRDQICDGHIQLPAINDSCFSKHAPLSGNVTLPWRCEALRGEVKNRCIMSLTLLDEFNRPFWCVSSPVALKHPEMPLSLFHAAEHFLIHYQDAEGQVVMKFVQMEEQKQIFLVGLVVYVTTCKVNKYFRKEY</sequence>
<dbReference type="GeneTree" id="ENSGT00390000017498"/>
<evidence type="ECO:0000313" key="1">
    <source>
        <dbReference type="Ensembl" id="ENSHCOP00000010382.1"/>
    </source>
</evidence>
<reference evidence="1" key="1">
    <citation type="submission" date="2025-08" db="UniProtKB">
        <authorList>
            <consortium name="Ensembl"/>
        </authorList>
    </citation>
    <scope>IDENTIFICATION</scope>
</reference>
<protein>
    <submittedName>
        <fullName evidence="1">F-box protein 15</fullName>
    </submittedName>
</protein>
<dbReference type="GO" id="GO:0019005">
    <property type="term" value="C:SCF ubiquitin ligase complex"/>
    <property type="evidence" value="ECO:0007669"/>
    <property type="project" value="TreeGrafter"/>
</dbReference>
<evidence type="ECO:0000313" key="2">
    <source>
        <dbReference type="Proteomes" id="UP000264820"/>
    </source>
</evidence>
<dbReference type="AlphaFoldDB" id="A0A3Q2Y0R0"/>
<dbReference type="OMA" id="CHRAHIS"/>
<name>A0A3Q2Y0R0_HIPCM</name>